<evidence type="ECO:0000256" key="5">
    <source>
        <dbReference type="ARBA" id="ARBA00023136"/>
    </source>
</evidence>
<dbReference type="PROSITE" id="PS50283">
    <property type="entry name" value="NA_SOLUT_SYMP_3"/>
    <property type="match status" value="1"/>
</dbReference>
<protein>
    <submittedName>
        <fullName evidence="8">Sodium:solute symport protein</fullName>
    </submittedName>
</protein>
<dbReference type="PROSITE" id="PS00456">
    <property type="entry name" value="NA_SOLUT_SYMP_1"/>
    <property type="match status" value="1"/>
</dbReference>
<gene>
    <name evidence="8" type="ORF">JCM21738_3518</name>
</gene>
<dbReference type="Proteomes" id="UP000018949">
    <property type="component" value="Unassembled WGS sequence"/>
</dbReference>
<keyword evidence="3 7" id="KW-0812">Transmembrane</keyword>
<dbReference type="Gene3D" id="1.20.1730.10">
    <property type="entry name" value="Sodium/glucose cotransporter"/>
    <property type="match status" value="1"/>
</dbReference>
<evidence type="ECO:0000313" key="9">
    <source>
        <dbReference type="Proteomes" id="UP000018949"/>
    </source>
</evidence>
<dbReference type="AlphaFoldDB" id="W4RRW2"/>
<proteinExistence type="inferred from homology"/>
<keyword evidence="9" id="KW-1185">Reference proteome</keyword>
<keyword evidence="4 7" id="KW-1133">Transmembrane helix</keyword>
<dbReference type="InterPro" id="IPR038377">
    <property type="entry name" value="Na/Glc_symporter_sf"/>
</dbReference>
<dbReference type="InterPro" id="IPR018212">
    <property type="entry name" value="Na/solute_symporter_CS"/>
</dbReference>
<feature type="transmembrane region" description="Helical" evidence="7">
    <location>
        <begin position="52"/>
        <end position="70"/>
    </location>
</feature>
<keyword evidence="5 7" id="KW-0472">Membrane</keyword>
<evidence type="ECO:0000256" key="4">
    <source>
        <dbReference type="ARBA" id="ARBA00022989"/>
    </source>
</evidence>
<dbReference type="eggNOG" id="COG0591">
    <property type="taxonomic scope" value="Bacteria"/>
</dbReference>
<comment type="caution">
    <text evidence="8">The sequence shown here is derived from an EMBL/GenBank/DDBJ whole genome shotgun (WGS) entry which is preliminary data.</text>
</comment>
<accession>W4RRW2</accession>
<dbReference type="EMBL" id="BAUW01000048">
    <property type="protein sequence ID" value="GAE46603.1"/>
    <property type="molecule type" value="Genomic_DNA"/>
</dbReference>
<comment type="similarity">
    <text evidence="2 6">Belongs to the sodium:solute symporter (SSF) (TC 2.A.21) family.</text>
</comment>
<evidence type="ECO:0000256" key="7">
    <source>
        <dbReference type="SAM" id="Phobius"/>
    </source>
</evidence>
<dbReference type="GO" id="GO:0016020">
    <property type="term" value="C:membrane"/>
    <property type="evidence" value="ECO:0007669"/>
    <property type="project" value="UniProtKB-SubCell"/>
</dbReference>
<evidence type="ECO:0000256" key="1">
    <source>
        <dbReference type="ARBA" id="ARBA00004141"/>
    </source>
</evidence>
<sequence>MVGLTAVQFIASATILSVMTGWSYTMSVIIVTVVVTLYSVMGGMYSVVYTDVVQWIFNIVGMALIIPFTLQAGGGLEQAVHSYLTC</sequence>
<dbReference type="GO" id="GO:0022857">
    <property type="term" value="F:transmembrane transporter activity"/>
    <property type="evidence" value="ECO:0007669"/>
    <property type="project" value="InterPro"/>
</dbReference>
<evidence type="ECO:0000313" key="8">
    <source>
        <dbReference type="EMBL" id="GAE46603.1"/>
    </source>
</evidence>
<evidence type="ECO:0000256" key="3">
    <source>
        <dbReference type="ARBA" id="ARBA00022692"/>
    </source>
</evidence>
<dbReference type="InterPro" id="IPR001734">
    <property type="entry name" value="Na/solute_symporter"/>
</dbReference>
<evidence type="ECO:0000256" key="6">
    <source>
        <dbReference type="RuleBase" id="RU362091"/>
    </source>
</evidence>
<evidence type="ECO:0000256" key="2">
    <source>
        <dbReference type="ARBA" id="ARBA00006434"/>
    </source>
</evidence>
<organism evidence="8 9">
    <name type="scientific">Mesobacillus boroniphilus JCM 21738</name>
    <dbReference type="NCBI Taxonomy" id="1294265"/>
    <lineage>
        <taxon>Bacteria</taxon>
        <taxon>Bacillati</taxon>
        <taxon>Bacillota</taxon>
        <taxon>Bacilli</taxon>
        <taxon>Bacillales</taxon>
        <taxon>Bacillaceae</taxon>
        <taxon>Mesobacillus</taxon>
    </lineage>
</organism>
<comment type="subcellular location">
    <subcellularLocation>
        <location evidence="1">Membrane</location>
        <topology evidence="1">Multi-pass membrane protein</topology>
    </subcellularLocation>
</comment>
<dbReference type="Pfam" id="PF00474">
    <property type="entry name" value="SSF"/>
    <property type="match status" value="1"/>
</dbReference>
<name>W4RRW2_9BACI</name>
<feature type="transmembrane region" description="Helical" evidence="7">
    <location>
        <begin position="22"/>
        <end position="40"/>
    </location>
</feature>
<reference evidence="8 9" key="1">
    <citation type="submission" date="2013-12" db="EMBL/GenBank/DDBJ databases">
        <title>NBRP : Genome information of microbial organism related human and environment.</title>
        <authorList>
            <person name="Hattori M."/>
            <person name="Oshima K."/>
            <person name="Inaba H."/>
            <person name="Suda W."/>
            <person name="Sakamoto M."/>
            <person name="Iino T."/>
            <person name="Kitahara M."/>
            <person name="Oshida Y."/>
            <person name="Iida T."/>
            <person name="Kudo T."/>
            <person name="Itoh T."/>
            <person name="Ahmed I."/>
            <person name="Ohkuma M."/>
        </authorList>
    </citation>
    <scope>NUCLEOTIDE SEQUENCE [LARGE SCALE GENOMIC DNA]</scope>
    <source>
        <strain evidence="8 9">JCM 21738</strain>
    </source>
</reference>